<feature type="signal peptide" evidence="1">
    <location>
        <begin position="1"/>
        <end position="22"/>
    </location>
</feature>
<gene>
    <name evidence="2" type="ORF">AB2B41_15595</name>
</gene>
<organism evidence="2 3">
    <name type="scientific">Sulfitobacter sediminis</name>
    <dbReference type="NCBI Taxonomy" id="3234186"/>
    <lineage>
        <taxon>Bacteria</taxon>
        <taxon>Pseudomonadati</taxon>
        <taxon>Pseudomonadota</taxon>
        <taxon>Alphaproteobacteria</taxon>
        <taxon>Rhodobacterales</taxon>
        <taxon>Roseobacteraceae</taxon>
        <taxon>Sulfitobacter</taxon>
    </lineage>
</organism>
<dbReference type="Proteomes" id="UP001556098">
    <property type="component" value="Unassembled WGS sequence"/>
</dbReference>
<accession>A0ABV3RPZ4</accession>
<evidence type="ECO:0000256" key="1">
    <source>
        <dbReference type="SAM" id="SignalP"/>
    </source>
</evidence>
<name>A0ABV3RPZ4_9RHOB</name>
<keyword evidence="1" id="KW-0732">Signal</keyword>
<dbReference type="EMBL" id="JBFNXX010000012">
    <property type="protein sequence ID" value="MEW9921036.1"/>
    <property type="molecule type" value="Genomic_DNA"/>
</dbReference>
<proteinExistence type="predicted"/>
<evidence type="ECO:0008006" key="4">
    <source>
        <dbReference type="Google" id="ProtNLM"/>
    </source>
</evidence>
<sequence length="149" mass="15733">MRILAAALTALLMASAPLVVSAQTSADPASQRQAILACKRELGIGGLAQMRTTWQSRTLFGGTSVVRIEPYDQVTPEAAARINECAARATGVAAAEPVAVSAPVVPAPTYDPDAAFQAEVDFWRTLTCPPGYSGFFRGTLYCGNGRLMR</sequence>
<feature type="chain" id="PRO_5045257201" description="HdeA/HdeB family protein" evidence="1">
    <location>
        <begin position="23"/>
        <end position="149"/>
    </location>
</feature>
<protein>
    <recommendedName>
        <fullName evidence="4">HdeA/HdeB family protein</fullName>
    </recommendedName>
</protein>
<dbReference type="RefSeq" id="WP_367878738.1">
    <property type="nucleotide sequence ID" value="NZ_JBFNXX010000012.1"/>
</dbReference>
<keyword evidence="3" id="KW-1185">Reference proteome</keyword>
<reference evidence="2 3" key="1">
    <citation type="submission" date="2024-07" db="EMBL/GenBank/DDBJ databases">
        <title>Marimonas sp.nov., isolated from tidal-flat sediment.</title>
        <authorList>
            <person name="Jayan J.N."/>
            <person name="Lee S.S."/>
        </authorList>
    </citation>
    <scope>NUCLEOTIDE SEQUENCE [LARGE SCALE GENOMIC DNA]</scope>
    <source>
        <strain evidence="2 3">MJW-29</strain>
    </source>
</reference>
<evidence type="ECO:0000313" key="3">
    <source>
        <dbReference type="Proteomes" id="UP001556098"/>
    </source>
</evidence>
<evidence type="ECO:0000313" key="2">
    <source>
        <dbReference type="EMBL" id="MEW9921036.1"/>
    </source>
</evidence>
<comment type="caution">
    <text evidence="2">The sequence shown here is derived from an EMBL/GenBank/DDBJ whole genome shotgun (WGS) entry which is preliminary data.</text>
</comment>